<comment type="caution">
    <text evidence="1">The sequence shown here is derived from an EMBL/GenBank/DDBJ whole genome shotgun (WGS) entry which is preliminary data.</text>
</comment>
<sequence length="136" mass="15237">MSQREEWYGKIVERGIYAKRARESQGSTELEANILSFLSLLSSLRTTANLGSSYCLLLKILSTPASQKGAPHAELTRRRVGWSNDEALTGSLERRLRLPNQPFSSQTPCDRKSFFYGSSSAGMTSSMQGMHYYDKC</sequence>
<proteinExistence type="predicted"/>
<dbReference type="Proteomes" id="UP001283361">
    <property type="component" value="Unassembled WGS sequence"/>
</dbReference>
<keyword evidence="2" id="KW-1185">Reference proteome</keyword>
<evidence type="ECO:0000313" key="1">
    <source>
        <dbReference type="EMBL" id="KAK3764211.1"/>
    </source>
</evidence>
<dbReference type="AlphaFoldDB" id="A0AAE0Z8D3"/>
<protein>
    <submittedName>
        <fullName evidence="1">Uncharacterized protein</fullName>
    </submittedName>
</protein>
<organism evidence="1 2">
    <name type="scientific">Elysia crispata</name>
    <name type="common">lettuce slug</name>
    <dbReference type="NCBI Taxonomy" id="231223"/>
    <lineage>
        <taxon>Eukaryota</taxon>
        <taxon>Metazoa</taxon>
        <taxon>Spiralia</taxon>
        <taxon>Lophotrochozoa</taxon>
        <taxon>Mollusca</taxon>
        <taxon>Gastropoda</taxon>
        <taxon>Heterobranchia</taxon>
        <taxon>Euthyneura</taxon>
        <taxon>Panpulmonata</taxon>
        <taxon>Sacoglossa</taxon>
        <taxon>Placobranchoidea</taxon>
        <taxon>Plakobranchidae</taxon>
        <taxon>Elysia</taxon>
    </lineage>
</organism>
<gene>
    <name evidence="1" type="ORF">RRG08_044137</name>
</gene>
<evidence type="ECO:0000313" key="2">
    <source>
        <dbReference type="Proteomes" id="UP001283361"/>
    </source>
</evidence>
<name>A0AAE0Z8D3_9GAST</name>
<reference evidence="1" key="1">
    <citation type="journal article" date="2023" name="G3 (Bethesda)">
        <title>A reference genome for the long-term kleptoplast-retaining sea slug Elysia crispata morphotype clarki.</title>
        <authorList>
            <person name="Eastman K.E."/>
            <person name="Pendleton A.L."/>
            <person name="Shaikh M.A."/>
            <person name="Suttiyut T."/>
            <person name="Ogas R."/>
            <person name="Tomko P."/>
            <person name="Gavelis G."/>
            <person name="Widhalm J.R."/>
            <person name="Wisecaver J.H."/>
        </authorList>
    </citation>
    <scope>NUCLEOTIDE SEQUENCE</scope>
    <source>
        <strain evidence="1">ECLA1</strain>
    </source>
</reference>
<dbReference type="EMBL" id="JAWDGP010004466">
    <property type="protein sequence ID" value="KAK3764211.1"/>
    <property type="molecule type" value="Genomic_DNA"/>
</dbReference>
<accession>A0AAE0Z8D3</accession>